<evidence type="ECO:0000313" key="1">
    <source>
        <dbReference type="EMBL" id="GAG63952.1"/>
    </source>
</evidence>
<dbReference type="AlphaFoldDB" id="X1A1E3"/>
<accession>X1A1E3</accession>
<gene>
    <name evidence="1" type="ORF">S01H4_20389</name>
</gene>
<proteinExistence type="predicted"/>
<sequence>YPCGECQKKLYEKTIGSDQLYIGNKDYDPPIELSRDWVIDDESWVELERHKATLKDYKHVYGYNWEKWTPDEIKEVTHEP</sequence>
<reference evidence="1" key="1">
    <citation type="journal article" date="2014" name="Front. Microbiol.">
        <title>High frequency of phylogenetically diverse reductive dehalogenase-homologous genes in deep subseafloor sedimentary metagenomes.</title>
        <authorList>
            <person name="Kawai M."/>
            <person name="Futagami T."/>
            <person name="Toyoda A."/>
            <person name="Takaki Y."/>
            <person name="Nishi S."/>
            <person name="Hori S."/>
            <person name="Arai W."/>
            <person name="Tsubouchi T."/>
            <person name="Morono Y."/>
            <person name="Uchiyama I."/>
            <person name="Ito T."/>
            <person name="Fujiyama A."/>
            <person name="Inagaki F."/>
            <person name="Takami H."/>
        </authorList>
    </citation>
    <scope>NUCLEOTIDE SEQUENCE</scope>
    <source>
        <strain evidence="1">Expedition CK06-06</strain>
    </source>
</reference>
<organism evidence="1">
    <name type="scientific">marine sediment metagenome</name>
    <dbReference type="NCBI Taxonomy" id="412755"/>
    <lineage>
        <taxon>unclassified sequences</taxon>
        <taxon>metagenomes</taxon>
        <taxon>ecological metagenomes</taxon>
    </lineage>
</organism>
<dbReference type="EMBL" id="BART01009163">
    <property type="protein sequence ID" value="GAG63952.1"/>
    <property type="molecule type" value="Genomic_DNA"/>
</dbReference>
<protein>
    <submittedName>
        <fullName evidence="1">Uncharacterized protein</fullName>
    </submittedName>
</protein>
<name>X1A1E3_9ZZZZ</name>
<feature type="non-terminal residue" evidence="1">
    <location>
        <position position="1"/>
    </location>
</feature>
<comment type="caution">
    <text evidence="1">The sequence shown here is derived from an EMBL/GenBank/DDBJ whole genome shotgun (WGS) entry which is preliminary data.</text>
</comment>